<evidence type="ECO:0000313" key="2">
    <source>
        <dbReference type="Proteomes" id="UP000019260"/>
    </source>
</evidence>
<gene>
    <name evidence="1" type="ORF">P344_02125</name>
</gene>
<dbReference type="AlphaFoldDB" id="W0GP13"/>
<dbReference type="EMBL" id="CP006720">
    <property type="protein sequence ID" value="AHI57773.1"/>
    <property type="molecule type" value="Genomic_DNA"/>
</dbReference>
<accession>W0GP13</accession>
<proteinExistence type="predicted"/>
<evidence type="ECO:0000313" key="1">
    <source>
        <dbReference type="EMBL" id="AHI57773.1"/>
    </source>
</evidence>
<dbReference type="HOGENOM" id="CLU_1609755_0_0_14"/>
<organism evidence="1 2">
    <name type="scientific">Spiroplasma mirum ATCC 29335</name>
    <dbReference type="NCBI Taxonomy" id="838561"/>
    <lineage>
        <taxon>Bacteria</taxon>
        <taxon>Bacillati</taxon>
        <taxon>Mycoplasmatota</taxon>
        <taxon>Mollicutes</taxon>
        <taxon>Entomoplasmatales</taxon>
        <taxon>Spiroplasmataceae</taxon>
        <taxon>Spiroplasma</taxon>
    </lineage>
</organism>
<reference evidence="1 2" key="1">
    <citation type="submission" date="2013-09" db="EMBL/GenBank/DDBJ databases">
        <title>Complete genome sequence of Spiroplasma mirum suckling mouse cataract agent.</title>
        <authorList>
            <person name="Landry C.A."/>
            <person name="Bastian F.O."/>
            <person name="Thune R.L."/>
        </authorList>
    </citation>
    <scope>NUCLEOTIDE SEQUENCE [LARGE SCALE GENOMIC DNA]</scope>
    <source>
        <strain evidence="1 2">SMCA</strain>
    </source>
</reference>
<name>W0GP13_9MOLU</name>
<dbReference type="RefSeq" id="WP_025317168.1">
    <property type="nucleotide sequence ID" value="NZ_CP002082.1"/>
</dbReference>
<keyword evidence="2" id="KW-1185">Reference proteome</keyword>
<dbReference type="KEGG" id="smia:P344_02125"/>
<dbReference type="KEGG" id="smir:SMM_0357"/>
<dbReference type="Proteomes" id="UP000019260">
    <property type="component" value="Chromosome"/>
</dbReference>
<dbReference type="PATRIC" id="fig|838561.3.peg.408"/>
<dbReference type="STRING" id="838561.P344_02125"/>
<sequence>MLLIIGVAILGVGIPIALNYFVDLIAYSTPSLNWLKQKLMWKFKGANCENISGQSEFSRFLDSESQDCPYSNQPRVNPIMNSTCPNGLFITNEKFAEQDKIVVINSENMQATVDTQNKYIWNNKRNQNILKEKQNELAQRNKKNVSNVIVLQESESEKETSIFCC</sequence>
<protein>
    <submittedName>
        <fullName evidence="1">Uncharacterized protein</fullName>
    </submittedName>
</protein>